<feature type="transmembrane region" description="Helical" evidence="3">
    <location>
        <begin position="129"/>
        <end position="146"/>
    </location>
</feature>
<proteinExistence type="inferred from homology"/>
<keyword evidence="3" id="KW-0812">Transmembrane</keyword>
<dbReference type="EMBL" id="JAAZWO010000023">
    <property type="protein sequence ID" value="MBC2399178.1"/>
    <property type="molecule type" value="Genomic_DNA"/>
</dbReference>
<dbReference type="GO" id="GO:0004190">
    <property type="term" value="F:aspartic-type endopeptidase activity"/>
    <property type="evidence" value="ECO:0007669"/>
    <property type="project" value="UniProtKB-KW"/>
</dbReference>
<evidence type="ECO:0000313" key="4">
    <source>
        <dbReference type="EMBL" id="MBC2399178.1"/>
    </source>
</evidence>
<dbReference type="NCBIfam" id="TIGR02854">
    <property type="entry name" value="spore_II_GA"/>
    <property type="match status" value="1"/>
</dbReference>
<dbReference type="PIRSF" id="PIRSF018571">
    <property type="entry name" value="SpoIIGA"/>
    <property type="match status" value="1"/>
</dbReference>
<dbReference type="AlphaFoldDB" id="A0A923E9X7"/>
<keyword evidence="1" id="KW-0378">Hydrolase</keyword>
<keyword evidence="1 3" id="KW-0472">Membrane</keyword>
<name>A0A923E9X7_CLOTT</name>
<dbReference type="InterPro" id="IPR005081">
    <property type="entry name" value="SpoIIGA"/>
</dbReference>
<reference evidence="4 5" key="1">
    <citation type="submission" date="2020-04" db="EMBL/GenBank/DDBJ databases">
        <title>Genomic insights into acetone-butanol-ethanol (ABE) fermentation by sequencing solventogenic clostridia strains.</title>
        <authorList>
            <person name="Brown S."/>
        </authorList>
    </citation>
    <scope>NUCLEOTIDE SEQUENCE [LARGE SCALE GENOMIC DNA]</scope>
    <source>
        <strain evidence="4 5">DJ011</strain>
    </source>
</reference>
<protein>
    <recommendedName>
        <fullName evidence="1">Sporulation sigma-E factor-processing peptidase</fullName>
        <ecNumber evidence="1">3.4.23.-</ecNumber>
    </recommendedName>
    <alternativeName>
        <fullName evidence="1">Membrane-associated aspartic protease</fullName>
    </alternativeName>
    <alternativeName>
        <fullName evidence="1">Stage II sporulation protein GA</fullName>
    </alternativeName>
</protein>
<accession>A0A923E9X7</accession>
<keyword evidence="3" id="KW-1133">Transmembrane helix</keyword>
<evidence type="ECO:0000256" key="1">
    <source>
        <dbReference type="PIRNR" id="PIRNR018571"/>
    </source>
</evidence>
<keyword evidence="5" id="KW-1185">Reference proteome</keyword>
<keyword evidence="1" id="KW-1003">Cell membrane</keyword>
<evidence type="ECO:0000256" key="2">
    <source>
        <dbReference type="PIRSR" id="PIRSR018571-1"/>
    </source>
</evidence>
<feature type="transmembrane region" description="Helical" evidence="3">
    <location>
        <begin position="60"/>
        <end position="78"/>
    </location>
</feature>
<comment type="similarity">
    <text evidence="1">Belongs to the peptidase U4 family.</text>
</comment>
<evidence type="ECO:0000256" key="3">
    <source>
        <dbReference type="SAM" id="Phobius"/>
    </source>
</evidence>
<dbReference type="Pfam" id="PF03419">
    <property type="entry name" value="Peptidase_U4"/>
    <property type="match status" value="1"/>
</dbReference>
<dbReference type="EC" id="3.4.23.-" evidence="1"/>
<dbReference type="GO" id="GO:0030435">
    <property type="term" value="P:sporulation resulting in formation of a cellular spore"/>
    <property type="evidence" value="ECO:0007669"/>
    <property type="project" value="UniProtKB-KW"/>
</dbReference>
<dbReference type="Proteomes" id="UP000563151">
    <property type="component" value="Unassembled WGS sequence"/>
</dbReference>
<feature type="transmembrane region" description="Helical" evidence="3">
    <location>
        <begin position="90"/>
        <end position="109"/>
    </location>
</feature>
<sequence>MIVYIDLLLIENFIVNKFLLIITSQTVRRNSKTKGIYTSLAAFIGSFYVLTIIIDRLKCFNNIFMKLVVAIFMILISFRQKNLLFNIKASIIFVFYSMLLAGICVFIEFSKSDSLNGGVIYNFSYKRLMLSIMIIYILINKIILFIKDRKEICNFIYEVDIVLKDSKKSVKAFLDTGNELIEPITSLPVIVVEKDLFDEDELKGYDTYYIPYSVINGKIGRMKGIKPECIKLHKENHLEERDVLIAFCDNKLSSTGDYEALLSRGII</sequence>
<dbReference type="GO" id="GO:0030436">
    <property type="term" value="P:asexual sporulation"/>
    <property type="evidence" value="ECO:0007669"/>
    <property type="project" value="InterPro"/>
</dbReference>
<dbReference type="GO" id="GO:0005886">
    <property type="term" value="C:plasma membrane"/>
    <property type="evidence" value="ECO:0007669"/>
    <property type="project" value="UniProtKB-SubCell"/>
</dbReference>
<gene>
    <name evidence="4" type="primary">spoIIGA</name>
    <name evidence="4" type="ORF">HGG79_15565</name>
</gene>
<dbReference type="GO" id="GO:0006508">
    <property type="term" value="P:proteolysis"/>
    <property type="evidence" value="ECO:0007669"/>
    <property type="project" value="UniProtKB-KW"/>
</dbReference>
<feature type="transmembrane region" description="Helical" evidence="3">
    <location>
        <begin position="35"/>
        <end position="54"/>
    </location>
</feature>
<organism evidence="4 5">
    <name type="scientific">Clostridium tetanomorphum</name>
    <dbReference type="NCBI Taxonomy" id="1553"/>
    <lineage>
        <taxon>Bacteria</taxon>
        <taxon>Bacillati</taxon>
        <taxon>Bacillota</taxon>
        <taxon>Clostridia</taxon>
        <taxon>Eubacteriales</taxon>
        <taxon>Clostridiaceae</taxon>
        <taxon>Clostridium</taxon>
    </lineage>
</organism>
<keyword evidence="1" id="KW-0645">Protease</keyword>
<dbReference type="RefSeq" id="WP_173680303.1">
    <property type="nucleotide sequence ID" value="NZ_JAAZWO010000023.1"/>
</dbReference>
<comment type="function">
    <text evidence="1">Probable aspartic protease that is responsible for the proteolytic cleavage of the RNA polymerase sigma E factor (SigE/spoIIGB) to yield the active peptide in the mother cell during sporulation. Responds to a signal from the forespore that is triggered by the extracellular signal protein SpoIIR.</text>
</comment>
<keyword evidence="1" id="KW-0749">Sporulation</keyword>
<comment type="subcellular location">
    <subcellularLocation>
        <location evidence="1">Cell membrane</location>
    </subcellularLocation>
</comment>
<evidence type="ECO:0000313" key="5">
    <source>
        <dbReference type="Proteomes" id="UP000563151"/>
    </source>
</evidence>
<feature type="active site" evidence="2">
    <location>
        <position position="175"/>
    </location>
</feature>
<keyword evidence="1" id="KW-0064">Aspartyl protease</keyword>
<comment type="caution">
    <text evidence="4">The sequence shown here is derived from an EMBL/GenBank/DDBJ whole genome shotgun (WGS) entry which is preliminary data.</text>
</comment>